<feature type="compositionally biased region" description="Polar residues" evidence="1">
    <location>
        <begin position="172"/>
        <end position="191"/>
    </location>
</feature>
<proteinExistence type="predicted"/>
<feature type="compositionally biased region" description="Polar residues" evidence="1">
    <location>
        <begin position="484"/>
        <end position="493"/>
    </location>
</feature>
<gene>
    <name evidence="2" type="ORF">EW146_g7364</name>
</gene>
<name>A0A4S4LL45_9AGAM</name>
<feature type="region of interest" description="Disordered" evidence="1">
    <location>
        <begin position="440"/>
        <end position="493"/>
    </location>
</feature>
<evidence type="ECO:0000313" key="3">
    <source>
        <dbReference type="Proteomes" id="UP000310158"/>
    </source>
</evidence>
<reference evidence="2 3" key="1">
    <citation type="submission" date="2019-02" db="EMBL/GenBank/DDBJ databases">
        <title>Genome sequencing of the rare red list fungi Bondarzewia mesenterica.</title>
        <authorList>
            <person name="Buettner E."/>
            <person name="Kellner H."/>
        </authorList>
    </citation>
    <scope>NUCLEOTIDE SEQUENCE [LARGE SCALE GENOMIC DNA]</scope>
    <source>
        <strain evidence="2 3">DSM 108281</strain>
    </source>
</reference>
<evidence type="ECO:0000256" key="1">
    <source>
        <dbReference type="SAM" id="MobiDB-lite"/>
    </source>
</evidence>
<evidence type="ECO:0000313" key="2">
    <source>
        <dbReference type="EMBL" id="THH12789.1"/>
    </source>
</evidence>
<protein>
    <submittedName>
        <fullName evidence="2">Uncharacterized protein</fullName>
    </submittedName>
</protein>
<feature type="region of interest" description="Disordered" evidence="1">
    <location>
        <begin position="162"/>
        <end position="191"/>
    </location>
</feature>
<dbReference type="EMBL" id="SGPL01000417">
    <property type="protein sequence ID" value="THH12789.1"/>
    <property type="molecule type" value="Genomic_DNA"/>
</dbReference>
<keyword evidence="3" id="KW-1185">Reference proteome</keyword>
<accession>A0A4S4LL45</accession>
<dbReference type="AlphaFoldDB" id="A0A4S4LL45"/>
<organism evidence="2 3">
    <name type="scientific">Bondarzewia mesenterica</name>
    <dbReference type="NCBI Taxonomy" id="1095465"/>
    <lineage>
        <taxon>Eukaryota</taxon>
        <taxon>Fungi</taxon>
        <taxon>Dikarya</taxon>
        <taxon>Basidiomycota</taxon>
        <taxon>Agaricomycotina</taxon>
        <taxon>Agaricomycetes</taxon>
        <taxon>Russulales</taxon>
        <taxon>Bondarzewiaceae</taxon>
        <taxon>Bondarzewia</taxon>
    </lineage>
</organism>
<comment type="caution">
    <text evidence="2">The sequence shown here is derived from an EMBL/GenBank/DDBJ whole genome shotgun (WGS) entry which is preliminary data.</text>
</comment>
<sequence length="493" mass="52804">MLELGQTAQNKLAFQNEMARKWLEEESADIVEAVDKVYGASESASKSDMPLSHITQLEKFQEAIDGLAPTIYDLFCDSKIKQDANAYCYLVGQCHLKRDTLKPFHQIHSTESNGRNFGASFKGYKDGVEKPFITYLKSIFLLFSKIRLLKYNKKKGINKANASSVSHDGMTSPLTAVTPRTTQHASVTDDTPVIGTSEQANVDTDSTSFLTIVNVTSAPIAVALAIIQPTSVTTDTTMNATSMPATAALMINQPTSATIDTTVTGVYENSNTNVRTTISLAATNTVITETESTAPSNLTSMSGTSTIIVDKSSVMPSTLIMASDTSAAVENPSPVRPGLDEEAIHMDAITNVTSTPGSPSPTTAMSEVSVLTNTTAPITEPTSLHVEKVVEAMTSTLLSIVVTALELIVLGIQKKVFEVKEKTKQKPRVANTSIASYAQHATEAEGRDEEENETINRGGLESGVEESVSVSVEETRESEHAPIFTSSTAKSSS</sequence>
<dbReference type="Proteomes" id="UP000310158">
    <property type="component" value="Unassembled WGS sequence"/>
</dbReference>